<evidence type="ECO:0000313" key="3">
    <source>
        <dbReference type="Proteomes" id="UP000605784"/>
    </source>
</evidence>
<organism evidence="2 3">
    <name type="scientific">Haloarcula pellucida</name>
    <dbReference type="NCBI Taxonomy" id="1427151"/>
    <lineage>
        <taxon>Archaea</taxon>
        <taxon>Methanobacteriati</taxon>
        <taxon>Methanobacteriota</taxon>
        <taxon>Stenosarchaea group</taxon>
        <taxon>Halobacteria</taxon>
        <taxon>Halobacteriales</taxon>
        <taxon>Haloarculaceae</taxon>
        <taxon>Haloarcula</taxon>
    </lineage>
</organism>
<comment type="caution">
    <text evidence="2">The sequence shown here is derived from an EMBL/GenBank/DDBJ whole genome shotgun (WGS) entry which is preliminary data.</text>
</comment>
<sequence length="333" mass="35235">MTSDSTPHRQVATLGVVLAVVLVPISGVVAAQTAVNQTDDNQTANADFVAVQGEQCTPMNAFAGNESARTFYDYRIPYPANPYINTTGDAYGSEGMGAFQQANTSVVFLYRDTNGTADRSDDTLSLVFVHGEEGNANSTGGSASFDITGLPENGSWTVRDDDYNASDNYDVWTVQPGATRVDWTWGDAATDGGVFSGLSATETITVRPAFNEDAALSGQYYNGTVTRWETVSNETVDGTSVMNRTTLNQTQSLTIASGDCASVVAGTPTETETEDGLFDTPTETPTPTETVAVPPTETPDGEGKAEPTETPVGIFDDETETPTPENESTTESE</sequence>
<keyword evidence="3" id="KW-1185">Reference proteome</keyword>
<dbReference type="RefSeq" id="WP_188995893.1">
    <property type="nucleotide sequence ID" value="NZ_BMOU01000002.1"/>
</dbReference>
<reference evidence="2" key="2">
    <citation type="submission" date="2020-09" db="EMBL/GenBank/DDBJ databases">
        <authorList>
            <person name="Sun Q."/>
            <person name="Ohkuma M."/>
        </authorList>
    </citation>
    <scope>NUCLEOTIDE SEQUENCE</scope>
    <source>
        <strain evidence="2">JCM 17820</strain>
    </source>
</reference>
<evidence type="ECO:0000313" key="2">
    <source>
        <dbReference type="EMBL" id="GGN91323.1"/>
    </source>
</evidence>
<dbReference type="Proteomes" id="UP000605784">
    <property type="component" value="Unassembled WGS sequence"/>
</dbReference>
<feature type="compositionally biased region" description="Low complexity" evidence="1">
    <location>
        <begin position="280"/>
        <end position="295"/>
    </location>
</feature>
<dbReference type="EMBL" id="BMOU01000002">
    <property type="protein sequence ID" value="GGN91323.1"/>
    <property type="molecule type" value="Genomic_DNA"/>
</dbReference>
<feature type="region of interest" description="Disordered" evidence="1">
    <location>
        <begin position="269"/>
        <end position="333"/>
    </location>
</feature>
<reference evidence="2" key="1">
    <citation type="journal article" date="2014" name="Int. J. Syst. Evol. Microbiol.">
        <title>Complete genome sequence of Corynebacterium casei LMG S-19264T (=DSM 44701T), isolated from a smear-ripened cheese.</title>
        <authorList>
            <consortium name="US DOE Joint Genome Institute (JGI-PGF)"/>
            <person name="Walter F."/>
            <person name="Albersmeier A."/>
            <person name="Kalinowski J."/>
            <person name="Ruckert C."/>
        </authorList>
    </citation>
    <scope>NUCLEOTIDE SEQUENCE</scope>
    <source>
        <strain evidence="2">JCM 17820</strain>
    </source>
</reference>
<evidence type="ECO:0000256" key="1">
    <source>
        <dbReference type="SAM" id="MobiDB-lite"/>
    </source>
</evidence>
<dbReference type="AlphaFoldDB" id="A0A830GK68"/>
<accession>A0A830GK68</accession>
<name>A0A830GK68_9EURY</name>
<protein>
    <submittedName>
        <fullName evidence="2">Uncharacterized protein</fullName>
    </submittedName>
</protein>
<gene>
    <name evidence="2" type="ORF">GCM10009030_14100</name>
</gene>
<proteinExistence type="predicted"/>